<dbReference type="InterPro" id="IPR000835">
    <property type="entry name" value="HTH_MarR-typ"/>
</dbReference>
<dbReference type="PANTHER" id="PTHR33164">
    <property type="entry name" value="TRANSCRIPTIONAL REGULATOR, MARR FAMILY"/>
    <property type="match status" value="1"/>
</dbReference>
<dbReference type="SMART" id="SM00347">
    <property type="entry name" value="HTH_MARR"/>
    <property type="match status" value="1"/>
</dbReference>
<dbReference type="PROSITE" id="PS50995">
    <property type="entry name" value="HTH_MARR_2"/>
    <property type="match status" value="1"/>
</dbReference>
<organism evidence="2 3">
    <name type="scientific">Patulibacter brassicae</name>
    <dbReference type="NCBI Taxonomy" id="1705717"/>
    <lineage>
        <taxon>Bacteria</taxon>
        <taxon>Bacillati</taxon>
        <taxon>Actinomycetota</taxon>
        <taxon>Thermoleophilia</taxon>
        <taxon>Solirubrobacterales</taxon>
        <taxon>Patulibacteraceae</taxon>
        <taxon>Patulibacter</taxon>
    </lineage>
</organism>
<reference evidence="2 3" key="1">
    <citation type="submission" date="2023-11" db="EMBL/GenBank/DDBJ databases">
        <authorList>
            <person name="Xu M."/>
            <person name="Jiang T."/>
        </authorList>
    </citation>
    <scope>NUCLEOTIDE SEQUENCE [LARGE SCALE GENOMIC DNA]</scope>
    <source>
        <strain evidence="2 3">SD</strain>
    </source>
</reference>
<dbReference type="PANTHER" id="PTHR33164:SF99">
    <property type="entry name" value="MARR FAMILY REGULATORY PROTEIN"/>
    <property type="match status" value="1"/>
</dbReference>
<comment type="caution">
    <text evidence="2">The sequence shown here is derived from an EMBL/GenBank/DDBJ whole genome shotgun (WGS) entry which is preliminary data.</text>
</comment>
<dbReference type="Gene3D" id="1.10.10.10">
    <property type="entry name" value="Winged helix-like DNA-binding domain superfamily/Winged helix DNA-binding domain"/>
    <property type="match status" value="1"/>
</dbReference>
<dbReference type="Proteomes" id="UP001277761">
    <property type="component" value="Unassembled WGS sequence"/>
</dbReference>
<dbReference type="InterPro" id="IPR036390">
    <property type="entry name" value="WH_DNA-bd_sf"/>
</dbReference>
<proteinExistence type="predicted"/>
<dbReference type="RefSeq" id="WP_319955620.1">
    <property type="nucleotide sequence ID" value="NZ_JAXAVX010000014.1"/>
</dbReference>
<accession>A0ABU4VQU6</accession>
<evidence type="ECO:0000313" key="2">
    <source>
        <dbReference type="EMBL" id="MDX8153469.1"/>
    </source>
</evidence>
<dbReference type="InterPro" id="IPR039422">
    <property type="entry name" value="MarR/SlyA-like"/>
</dbReference>
<name>A0ABU4VQU6_9ACTN</name>
<dbReference type="Pfam" id="PF12802">
    <property type="entry name" value="MarR_2"/>
    <property type="match status" value="1"/>
</dbReference>
<sequence>MTATTDDQTPSATPRAPRLLDARELAAWRGMLRTHVLLSRELEAELLRDHGLQLSAYEVLMHLSDAPGGRLRLAELAELAILSRSGLTRLIDRLEREGHVIRERCESDARGFFAVLTAAGRSRVTAARADYLEAVRDRFLSLLSAEEQEQLGAIWTRVLAELGPGLVP</sequence>
<protein>
    <submittedName>
        <fullName evidence="2">MarR family transcriptional regulator</fullName>
    </submittedName>
</protein>
<feature type="domain" description="HTH marR-type" evidence="1">
    <location>
        <begin position="24"/>
        <end position="160"/>
    </location>
</feature>
<dbReference type="InterPro" id="IPR036388">
    <property type="entry name" value="WH-like_DNA-bd_sf"/>
</dbReference>
<gene>
    <name evidence="2" type="ORF">SK069_17860</name>
</gene>
<keyword evidence="3" id="KW-1185">Reference proteome</keyword>
<dbReference type="EMBL" id="JAXAVX010000014">
    <property type="protein sequence ID" value="MDX8153469.1"/>
    <property type="molecule type" value="Genomic_DNA"/>
</dbReference>
<evidence type="ECO:0000259" key="1">
    <source>
        <dbReference type="PROSITE" id="PS50995"/>
    </source>
</evidence>
<evidence type="ECO:0000313" key="3">
    <source>
        <dbReference type="Proteomes" id="UP001277761"/>
    </source>
</evidence>
<dbReference type="SUPFAM" id="SSF46785">
    <property type="entry name" value="Winged helix' DNA-binding domain"/>
    <property type="match status" value="1"/>
</dbReference>
<dbReference type="PRINTS" id="PR00598">
    <property type="entry name" value="HTHMARR"/>
</dbReference>